<proteinExistence type="predicted"/>
<keyword evidence="1" id="KW-0472">Membrane</keyword>
<comment type="caution">
    <text evidence="2">The sequence shown here is derived from an EMBL/GenBank/DDBJ whole genome shotgun (WGS) entry which is preliminary data.</text>
</comment>
<gene>
    <name evidence="2" type="ORF">ACFS6H_10120</name>
</gene>
<accession>A0ABW6A6J8</accession>
<dbReference type="EMBL" id="JBHUOZ010000003">
    <property type="protein sequence ID" value="MFD2920065.1"/>
    <property type="molecule type" value="Genomic_DNA"/>
</dbReference>
<feature type="transmembrane region" description="Helical" evidence="1">
    <location>
        <begin position="12"/>
        <end position="32"/>
    </location>
</feature>
<dbReference type="RefSeq" id="WP_386097924.1">
    <property type="nucleotide sequence ID" value="NZ_JBHUOZ010000003.1"/>
</dbReference>
<dbReference type="PROSITE" id="PS51257">
    <property type="entry name" value="PROKAR_LIPOPROTEIN"/>
    <property type="match status" value="1"/>
</dbReference>
<feature type="transmembrane region" description="Helical" evidence="1">
    <location>
        <begin position="116"/>
        <end position="133"/>
    </location>
</feature>
<evidence type="ECO:0000256" key="1">
    <source>
        <dbReference type="SAM" id="Phobius"/>
    </source>
</evidence>
<feature type="transmembrane region" description="Helical" evidence="1">
    <location>
        <begin position="86"/>
        <end position="104"/>
    </location>
</feature>
<feature type="transmembrane region" description="Helical" evidence="1">
    <location>
        <begin position="44"/>
        <end position="74"/>
    </location>
</feature>
<evidence type="ECO:0000313" key="2">
    <source>
        <dbReference type="EMBL" id="MFD2920065.1"/>
    </source>
</evidence>
<protein>
    <submittedName>
        <fullName evidence="2">Uncharacterized protein</fullName>
    </submittedName>
</protein>
<keyword evidence="1" id="KW-0812">Transmembrane</keyword>
<keyword evidence="3" id="KW-1185">Reference proteome</keyword>
<evidence type="ECO:0000313" key="3">
    <source>
        <dbReference type="Proteomes" id="UP001597511"/>
    </source>
</evidence>
<name>A0ABW6A6J8_9BACT</name>
<dbReference type="Proteomes" id="UP001597511">
    <property type="component" value="Unassembled WGS sequence"/>
</dbReference>
<organism evidence="2 3">
    <name type="scientific">Terrimonas rubra</name>
    <dbReference type="NCBI Taxonomy" id="1035890"/>
    <lineage>
        <taxon>Bacteria</taxon>
        <taxon>Pseudomonadati</taxon>
        <taxon>Bacteroidota</taxon>
        <taxon>Chitinophagia</taxon>
        <taxon>Chitinophagales</taxon>
        <taxon>Chitinophagaceae</taxon>
        <taxon>Terrimonas</taxon>
    </lineage>
</organism>
<reference evidence="3" key="1">
    <citation type="journal article" date="2019" name="Int. J. Syst. Evol. Microbiol.">
        <title>The Global Catalogue of Microorganisms (GCM) 10K type strain sequencing project: providing services to taxonomists for standard genome sequencing and annotation.</title>
        <authorList>
            <consortium name="The Broad Institute Genomics Platform"/>
            <consortium name="The Broad Institute Genome Sequencing Center for Infectious Disease"/>
            <person name="Wu L."/>
            <person name="Ma J."/>
        </authorList>
    </citation>
    <scope>NUCLEOTIDE SEQUENCE [LARGE SCALE GENOMIC DNA]</scope>
    <source>
        <strain evidence="3">KCTC 23299</strain>
    </source>
</reference>
<sequence length="153" mass="17407">MEKEESNEKDLNYPLKLWVLTLFIAAILYSLWSACKDDWSDVPGLLYGLIIVAFWELCLGFIFGLPALIVVWSLYRGYILLTKSLLTDYVITVLLSIISVFASFKLLLGGFNFEELAIVYMIAIPIAAVVLYLRQKRKQHKIIAVSLTTINPE</sequence>
<keyword evidence="1" id="KW-1133">Transmembrane helix</keyword>